<name>A0ABC9YEK0_GRUJA</name>
<evidence type="ECO:0000256" key="1">
    <source>
        <dbReference type="SAM" id="MobiDB-lite"/>
    </source>
</evidence>
<gene>
    <name evidence="2" type="ORF">GRJ2_003315200</name>
</gene>
<keyword evidence="3" id="KW-1185">Reference proteome</keyword>
<sequence>MVVNPHAPTGHSSTQDQAPKVHLTKDAHAAGSPAKQFIQMLTMTEAMLSKCSLTAAARDSTSITDHTGEKEASQLVFHRVPRGGVQALLLVSNAEAVGGFAISQLWSGKVRTCTMLDLDEANMLSKSRLTWPTSNHEDVG</sequence>
<feature type="region of interest" description="Disordered" evidence="1">
    <location>
        <begin position="1"/>
        <end position="26"/>
    </location>
</feature>
<evidence type="ECO:0000313" key="2">
    <source>
        <dbReference type="EMBL" id="GAB0208495.1"/>
    </source>
</evidence>
<accession>A0ABC9YEK0</accession>
<dbReference type="AlphaFoldDB" id="A0ABC9YEK0"/>
<evidence type="ECO:0000313" key="3">
    <source>
        <dbReference type="Proteomes" id="UP001623348"/>
    </source>
</evidence>
<comment type="caution">
    <text evidence="2">The sequence shown here is derived from an EMBL/GenBank/DDBJ whole genome shotgun (WGS) entry which is preliminary data.</text>
</comment>
<dbReference type="Proteomes" id="UP001623348">
    <property type="component" value="Unassembled WGS sequence"/>
</dbReference>
<reference evidence="2 3" key="1">
    <citation type="submission" date="2024-06" db="EMBL/GenBank/DDBJ databases">
        <title>The draft genome of Grus japonensis, version 3.</title>
        <authorList>
            <person name="Nabeshima K."/>
            <person name="Suzuki S."/>
            <person name="Onuma M."/>
        </authorList>
    </citation>
    <scope>NUCLEOTIDE SEQUENCE [LARGE SCALE GENOMIC DNA]</scope>
    <source>
        <strain evidence="2 3">451A</strain>
    </source>
</reference>
<protein>
    <submittedName>
        <fullName evidence="2">Uncharacterized protein</fullName>
    </submittedName>
</protein>
<dbReference type="EMBL" id="BAAFJT010000264">
    <property type="protein sequence ID" value="GAB0208495.1"/>
    <property type="molecule type" value="Genomic_DNA"/>
</dbReference>
<organism evidence="2 3">
    <name type="scientific">Grus japonensis</name>
    <name type="common">Japanese crane</name>
    <name type="synonym">Red-crowned crane</name>
    <dbReference type="NCBI Taxonomy" id="30415"/>
    <lineage>
        <taxon>Eukaryota</taxon>
        <taxon>Metazoa</taxon>
        <taxon>Chordata</taxon>
        <taxon>Craniata</taxon>
        <taxon>Vertebrata</taxon>
        <taxon>Euteleostomi</taxon>
        <taxon>Archelosauria</taxon>
        <taxon>Archosauria</taxon>
        <taxon>Dinosauria</taxon>
        <taxon>Saurischia</taxon>
        <taxon>Theropoda</taxon>
        <taxon>Coelurosauria</taxon>
        <taxon>Aves</taxon>
        <taxon>Neognathae</taxon>
        <taxon>Neoaves</taxon>
        <taxon>Gruiformes</taxon>
        <taxon>Gruidae</taxon>
        <taxon>Grus</taxon>
    </lineage>
</organism>
<proteinExistence type="predicted"/>